<name>A0A8J3D877_9BACT</name>
<dbReference type="EMBL" id="BMXF01000001">
    <property type="protein sequence ID" value="GHB65934.1"/>
    <property type="molecule type" value="Genomic_DNA"/>
</dbReference>
<dbReference type="GO" id="GO:0005737">
    <property type="term" value="C:cytoplasm"/>
    <property type="evidence" value="ECO:0007669"/>
    <property type="project" value="TreeGrafter"/>
</dbReference>
<evidence type="ECO:0000256" key="1">
    <source>
        <dbReference type="ARBA" id="ARBA00004948"/>
    </source>
</evidence>
<dbReference type="InterPro" id="IPR022998">
    <property type="entry name" value="ThiamineP_synth_TenI"/>
</dbReference>
<dbReference type="PANTHER" id="PTHR20857:SF23">
    <property type="entry name" value="THIAMINE BIOSYNTHETIC BIFUNCTIONAL ENZYME"/>
    <property type="match status" value="1"/>
</dbReference>
<sequence>MEESVLLKKLELCLSEELAAVQIWDNFQPDQNIPDLIQKIGDRCHQKSVPVLINNRWELLNESMLDGVHFDQIPENYPHIIEKVKKPFINGLTCNNDLSYVHWATANRMDYISFCSIFPSTTSNSCELVDFSTVQAAAKISNLPIFLAGGIHPENVEKLNELDYSGIAVISGIMSSDQPNEAIKNYTKKLKINRK</sequence>
<keyword evidence="2" id="KW-0784">Thiamine biosynthesis</keyword>
<dbReference type="Pfam" id="PF02581">
    <property type="entry name" value="TMP-TENI"/>
    <property type="match status" value="1"/>
</dbReference>
<dbReference type="InterPro" id="IPR013785">
    <property type="entry name" value="Aldolase_TIM"/>
</dbReference>
<proteinExistence type="predicted"/>
<evidence type="ECO:0000313" key="4">
    <source>
        <dbReference type="EMBL" id="GHB65934.1"/>
    </source>
</evidence>
<dbReference type="Proteomes" id="UP000598271">
    <property type="component" value="Unassembled WGS sequence"/>
</dbReference>
<dbReference type="AlphaFoldDB" id="A0A8J3D877"/>
<accession>A0A8J3D877</accession>
<keyword evidence="5" id="KW-1185">Reference proteome</keyword>
<feature type="domain" description="Thiamine phosphate synthase/TenI" evidence="3">
    <location>
        <begin position="6"/>
        <end position="173"/>
    </location>
</feature>
<protein>
    <recommendedName>
        <fullName evidence="3">Thiamine phosphate synthase/TenI domain-containing protein</fullName>
    </recommendedName>
</protein>
<gene>
    <name evidence="4" type="ORF">GCM10007390_20060</name>
</gene>
<dbReference type="GO" id="GO:0004789">
    <property type="term" value="F:thiamine-phosphate diphosphorylase activity"/>
    <property type="evidence" value="ECO:0007669"/>
    <property type="project" value="TreeGrafter"/>
</dbReference>
<dbReference type="Gene3D" id="3.20.20.70">
    <property type="entry name" value="Aldolase class I"/>
    <property type="match status" value="1"/>
</dbReference>
<evidence type="ECO:0000256" key="2">
    <source>
        <dbReference type="ARBA" id="ARBA00022977"/>
    </source>
</evidence>
<comment type="pathway">
    <text evidence="1">Cofactor biosynthesis; thiamine diphosphate biosynthesis.</text>
</comment>
<dbReference type="InterPro" id="IPR036206">
    <property type="entry name" value="ThiamineP_synth_sf"/>
</dbReference>
<dbReference type="PANTHER" id="PTHR20857">
    <property type="entry name" value="THIAMINE-PHOSPHATE PYROPHOSPHORYLASE"/>
    <property type="match status" value="1"/>
</dbReference>
<evidence type="ECO:0000313" key="5">
    <source>
        <dbReference type="Proteomes" id="UP000598271"/>
    </source>
</evidence>
<dbReference type="CDD" id="cd00564">
    <property type="entry name" value="TMP_TenI"/>
    <property type="match status" value="1"/>
</dbReference>
<dbReference type="GO" id="GO:0009228">
    <property type="term" value="P:thiamine biosynthetic process"/>
    <property type="evidence" value="ECO:0007669"/>
    <property type="project" value="UniProtKB-KW"/>
</dbReference>
<comment type="caution">
    <text evidence="4">The sequence shown here is derived from an EMBL/GenBank/DDBJ whole genome shotgun (WGS) entry which is preliminary data.</text>
</comment>
<reference evidence="4 5" key="1">
    <citation type="journal article" date="2014" name="Int. J. Syst. Evol. Microbiol.">
        <title>Complete genome sequence of Corynebacterium casei LMG S-19264T (=DSM 44701T), isolated from a smear-ripened cheese.</title>
        <authorList>
            <consortium name="US DOE Joint Genome Institute (JGI-PGF)"/>
            <person name="Walter F."/>
            <person name="Albersmeier A."/>
            <person name="Kalinowski J."/>
            <person name="Ruckert C."/>
        </authorList>
    </citation>
    <scope>NUCLEOTIDE SEQUENCE [LARGE SCALE GENOMIC DNA]</scope>
    <source>
        <strain evidence="4 5">KCTC 12866</strain>
    </source>
</reference>
<evidence type="ECO:0000259" key="3">
    <source>
        <dbReference type="Pfam" id="PF02581"/>
    </source>
</evidence>
<dbReference type="SUPFAM" id="SSF51391">
    <property type="entry name" value="Thiamin phosphate synthase"/>
    <property type="match status" value="1"/>
</dbReference>
<organism evidence="4 5">
    <name type="scientific">Persicitalea jodogahamensis</name>
    <dbReference type="NCBI Taxonomy" id="402147"/>
    <lineage>
        <taxon>Bacteria</taxon>
        <taxon>Pseudomonadati</taxon>
        <taxon>Bacteroidota</taxon>
        <taxon>Cytophagia</taxon>
        <taxon>Cytophagales</taxon>
        <taxon>Spirosomataceae</taxon>
        <taxon>Persicitalea</taxon>
    </lineage>
</organism>